<dbReference type="SUPFAM" id="SSF55048">
    <property type="entry name" value="Probable ACP-binding domain of malonyl-CoA ACP transacylase"/>
    <property type="match status" value="2"/>
</dbReference>
<feature type="region of interest" description="Disordered" evidence="10">
    <location>
        <begin position="1351"/>
        <end position="1370"/>
    </location>
</feature>
<feature type="domain" description="Carrier" evidence="11">
    <location>
        <begin position="3107"/>
        <end position="3182"/>
    </location>
</feature>
<dbReference type="InterPro" id="IPR001227">
    <property type="entry name" value="Ac_transferase_dom_sf"/>
</dbReference>
<dbReference type="Pfam" id="PF08659">
    <property type="entry name" value="KR"/>
    <property type="match status" value="2"/>
</dbReference>
<dbReference type="Pfam" id="PF00550">
    <property type="entry name" value="PP-binding"/>
    <property type="match status" value="2"/>
</dbReference>
<dbReference type="SUPFAM" id="SSF53901">
    <property type="entry name" value="Thiolase-like"/>
    <property type="match status" value="2"/>
</dbReference>
<dbReference type="EMBL" id="QVNQ01000017">
    <property type="protein sequence ID" value="RFS81059.1"/>
    <property type="molecule type" value="Genomic_DNA"/>
</dbReference>
<dbReference type="CDD" id="cd08952">
    <property type="entry name" value="KR_1_SDR_x"/>
    <property type="match status" value="1"/>
</dbReference>
<keyword evidence="5" id="KW-0808">Transferase</keyword>
<dbReference type="PROSITE" id="PS00012">
    <property type="entry name" value="PHOSPHOPANTETHEINE"/>
    <property type="match status" value="1"/>
</dbReference>
<dbReference type="PANTHER" id="PTHR43775:SF51">
    <property type="entry name" value="INACTIVE PHENOLPHTHIOCEROL SYNTHESIS POLYKETIDE SYNTHASE TYPE I PKS1-RELATED"/>
    <property type="match status" value="1"/>
</dbReference>
<evidence type="ECO:0000256" key="8">
    <source>
        <dbReference type="ARBA" id="ARBA00023315"/>
    </source>
</evidence>
<feature type="domain" description="PKS/mFAS DH" evidence="13">
    <location>
        <begin position="935"/>
        <end position="1212"/>
    </location>
</feature>
<dbReference type="PROSITE" id="PS50075">
    <property type="entry name" value="CARRIER"/>
    <property type="match status" value="2"/>
</dbReference>
<feature type="region of interest" description="Disordered" evidence="10">
    <location>
        <begin position="2174"/>
        <end position="2193"/>
    </location>
</feature>
<dbReference type="GO" id="GO:0004312">
    <property type="term" value="F:fatty acid synthase activity"/>
    <property type="evidence" value="ECO:0007669"/>
    <property type="project" value="TreeGrafter"/>
</dbReference>
<feature type="compositionally biased region" description="Low complexity" evidence="10">
    <location>
        <begin position="1351"/>
        <end position="1360"/>
    </location>
</feature>
<dbReference type="FunFam" id="3.40.47.10:FF:000019">
    <property type="entry name" value="Polyketide synthase type I"/>
    <property type="match status" value="2"/>
</dbReference>
<organism evidence="14 15">
    <name type="scientific">Actinomadura spongiicola</name>
    <dbReference type="NCBI Taxonomy" id="2303421"/>
    <lineage>
        <taxon>Bacteria</taxon>
        <taxon>Bacillati</taxon>
        <taxon>Actinomycetota</taxon>
        <taxon>Actinomycetes</taxon>
        <taxon>Streptosporangiales</taxon>
        <taxon>Thermomonosporaceae</taxon>
        <taxon>Actinomadura</taxon>
    </lineage>
</organism>
<dbReference type="GO" id="GO:0031177">
    <property type="term" value="F:phosphopantetheine binding"/>
    <property type="evidence" value="ECO:0007669"/>
    <property type="project" value="InterPro"/>
</dbReference>
<dbReference type="Pfam" id="PF16197">
    <property type="entry name" value="KAsynt_C_assoc"/>
    <property type="match status" value="2"/>
</dbReference>
<keyword evidence="6" id="KW-0045">Antibiotic biosynthesis</keyword>
<dbReference type="InterPro" id="IPR013968">
    <property type="entry name" value="PKS_KR"/>
</dbReference>
<evidence type="ECO:0000256" key="1">
    <source>
        <dbReference type="ARBA" id="ARBA00001957"/>
    </source>
</evidence>
<feature type="domain" description="Ketosynthase family 3 (KS3)" evidence="12">
    <location>
        <begin position="37"/>
        <end position="464"/>
    </location>
</feature>
<proteinExistence type="predicted"/>
<comment type="cofactor">
    <cofactor evidence="1">
        <name>pantetheine 4'-phosphate</name>
        <dbReference type="ChEBI" id="CHEBI:47942"/>
    </cofactor>
</comment>
<dbReference type="Pfam" id="PF22953">
    <property type="entry name" value="SpnB_Rossmann"/>
    <property type="match status" value="1"/>
</dbReference>
<dbReference type="PANTHER" id="PTHR43775">
    <property type="entry name" value="FATTY ACID SYNTHASE"/>
    <property type="match status" value="1"/>
</dbReference>
<dbReference type="PROSITE" id="PS52019">
    <property type="entry name" value="PKS_MFAS_DH"/>
    <property type="match status" value="1"/>
</dbReference>
<evidence type="ECO:0000256" key="7">
    <source>
        <dbReference type="ARBA" id="ARBA00023268"/>
    </source>
</evidence>
<protein>
    <submittedName>
        <fullName evidence="14">SDR family NAD(P)-dependent oxidoreductase</fullName>
    </submittedName>
</protein>
<dbReference type="InterPro" id="IPR050091">
    <property type="entry name" value="PKS_NRPS_Biosynth_Enz"/>
</dbReference>
<feature type="domain" description="Ketosynthase family 3 (KS3)" evidence="12">
    <location>
        <begin position="1745"/>
        <end position="2172"/>
    </location>
</feature>
<dbReference type="Gene3D" id="1.10.1200.10">
    <property type="entry name" value="ACP-like"/>
    <property type="match status" value="2"/>
</dbReference>
<dbReference type="Gene3D" id="3.40.50.720">
    <property type="entry name" value="NAD(P)-binding Rossmann-like Domain"/>
    <property type="match status" value="2"/>
</dbReference>
<feature type="active site" description="Proton donor; for dehydratase activity" evidence="9">
    <location>
        <position position="1135"/>
    </location>
</feature>
<dbReference type="SMART" id="SM00827">
    <property type="entry name" value="PKS_AT"/>
    <property type="match status" value="2"/>
</dbReference>
<dbReference type="Proteomes" id="UP000262882">
    <property type="component" value="Unassembled WGS sequence"/>
</dbReference>
<dbReference type="SMART" id="SM00825">
    <property type="entry name" value="PKS_KS"/>
    <property type="match status" value="2"/>
</dbReference>
<reference evidence="14 15" key="1">
    <citation type="submission" date="2018-08" db="EMBL/GenBank/DDBJ databases">
        <title>Actinomadura spongicola sp. nov., isolated from marine sponge Leucetta chagosensis.</title>
        <authorList>
            <person name="Li L."/>
            <person name="Lin H.W."/>
        </authorList>
    </citation>
    <scope>NUCLEOTIDE SEQUENCE [LARGE SCALE GENOMIC DNA]</scope>
    <source>
        <strain evidence="14 15">LHW52907</strain>
    </source>
</reference>
<dbReference type="Pfam" id="PF08990">
    <property type="entry name" value="Docking"/>
    <property type="match status" value="1"/>
</dbReference>
<dbReference type="PROSITE" id="PS52004">
    <property type="entry name" value="KS3_2"/>
    <property type="match status" value="2"/>
</dbReference>
<dbReference type="InterPro" id="IPR032821">
    <property type="entry name" value="PKS_assoc"/>
</dbReference>
<feature type="region of interest" description="Disordered" evidence="10">
    <location>
        <begin position="1041"/>
        <end position="1067"/>
    </location>
</feature>
<dbReference type="InterPro" id="IPR014031">
    <property type="entry name" value="Ketoacyl_synth_C"/>
</dbReference>
<feature type="active site" description="Proton acceptor; for dehydratase activity" evidence="9">
    <location>
        <position position="967"/>
    </location>
</feature>
<gene>
    <name evidence="14" type="ORF">D0T12_33975</name>
</gene>
<dbReference type="InterPro" id="IPR015083">
    <property type="entry name" value="NorB/c/GfsB-D-like_docking"/>
</dbReference>
<dbReference type="InterPro" id="IPR042104">
    <property type="entry name" value="PKS_dehydratase_sf"/>
</dbReference>
<evidence type="ECO:0000313" key="15">
    <source>
        <dbReference type="Proteomes" id="UP000262882"/>
    </source>
</evidence>
<dbReference type="InterPro" id="IPR049551">
    <property type="entry name" value="PKS_DH_C"/>
</dbReference>
<name>A0A372G7D0_9ACTN</name>
<evidence type="ECO:0000259" key="13">
    <source>
        <dbReference type="PROSITE" id="PS52019"/>
    </source>
</evidence>
<dbReference type="Gene3D" id="3.40.366.10">
    <property type="entry name" value="Malonyl-Coenzyme A Acyl Carrier Protein, domain 2"/>
    <property type="match status" value="2"/>
</dbReference>
<comment type="pathway">
    <text evidence="2">Antibiotic biosynthesis.</text>
</comment>
<evidence type="ECO:0000256" key="6">
    <source>
        <dbReference type="ARBA" id="ARBA00023194"/>
    </source>
</evidence>
<dbReference type="SMART" id="SM01294">
    <property type="entry name" value="PKS_PP_betabranch"/>
    <property type="match status" value="1"/>
</dbReference>
<dbReference type="InterPro" id="IPR018201">
    <property type="entry name" value="Ketoacyl_synth_AS"/>
</dbReference>
<dbReference type="InterPro" id="IPR036736">
    <property type="entry name" value="ACP-like_sf"/>
</dbReference>
<dbReference type="FunFam" id="1.10.1200.10:FF:000007">
    <property type="entry name" value="Probable polyketide synthase pks17"/>
    <property type="match status" value="1"/>
</dbReference>
<keyword evidence="8" id="KW-0012">Acyltransferase</keyword>
<dbReference type="GO" id="GO:0004315">
    <property type="term" value="F:3-oxoacyl-[acyl-carrier-protein] synthase activity"/>
    <property type="evidence" value="ECO:0007669"/>
    <property type="project" value="InterPro"/>
</dbReference>
<dbReference type="InterPro" id="IPR020807">
    <property type="entry name" value="PKS_DH"/>
</dbReference>
<dbReference type="InterPro" id="IPR057326">
    <property type="entry name" value="KR_dom"/>
</dbReference>
<dbReference type="Gene3D" id="3.30.70.3290">
    <property type="match status" value="2"/>
</dbReference>
<dbReference type="InterPro" id="IPR016035">
    <property type="entry name" value="Acyl_Trfase/lysoPLipase"/>
</dbReference>
<evidence type="ECO:0000256" key="10">
    <source>
        <dbReference type="SAM" id="MobiDB-lite"/>
    </source>
</evidence>
<dbReference type="InterPro" id="IPR009081">
    <property type="entry name" value="PP-bd_ACP"/>
</dbReference>
<dbReference type="InterPro" id="IPR020806">
    <property type="entry name" value="PKS_PP-bd"/>
</dbReference>
<dbReference type="SUPFAM" id="SSF47336">
    <property type="entry name" value="ACP-like"/>
    <property type="match status" value="2"/>
</dbReference>
<dbReference type="Gene3D" id="3.10.129.110">
    <property type="entry name" value="Polyketide synthase dehydratase"/>
    <property type="match status" value="1"/>
</dbReference>
<comment type="caution">
    <text evidence="14">The sequence shown here is derived from an EMBL/GenBank/DDBJ whole genome shotgun (WGS) entry which is preliminary data.</text>
</comment>
<dbReference type="Pfam" id="PF02801">
    <property type="entry name" value="Ketoacyl-synt_C"/>
    <property type="match status" value="2"/>
</dbReference>
<evidence type="ECO:0000256" key="9">
    <source>
        <dbReference type="PROSITE-ProRule" id="PRU01363"/>
    </source>
</evidence>
<dbReference type="CDD" id="cd00833">
    <property type="entry name" value="PKS"/>
    <property type="match status" value="2"/>
</dbReference>
<feature type="region of interest" description="N-terminal hotdog fold" evidence="9">
    <location>
        <begin position="935"/>
        <end position="1060"/>
    </location>
</feature>
<dbReference type="InterPro" id="IPR055123">
    <property type="entry name" value="SpnB-like_Rossmann"/>
</dbReference>
<dbReference type="InterPro" id="IPR049552">
    <property type="entry name" value="PKS_DH_N"/>
</dbReference>
<accession>A0A372G7D0</accession>
<dbReference type="CDD" id="cd08956">
    <property type="entry name" value="KR_3_FAS_SDR_x"/>
    <property type="match status" value="1"/>
</dbReference>
<evidence type="ECO:0000313" key="14">
    <source>
        <dbReference type="EMBL" id="RFS81059.1"/>
    </source>
</evidence>
<keyword evidence="3" id="KW-0596">Phosphopantetheine</keyword>
<dbReference type="InterPro" id="IPR041618">
    <property type="entry name" value="PKS_DE"/>
</dbReference>
<dbReference type="Pfam" id="PF14765">
    <property type="entry name" value="PS-DH"/>
    <property type="match status" value="1"/>
</dbReference>
<dbReference type="Gene3D" id="3.40.47.10">
    <property type="match status" value="2"/>
</dbReference>
<dbReference type="InterPro" id="IPR016036">
    <property type="entry name" value="Malonyl_transacylase_ACP-bd"/>
</dbReference>
<dbReference type="SMART" id="SM00826">
    <property type="entry name" value="PKS_DH"/>
    <property type="match status" value="1"/>
</dbReference>
<dbReference type="SUPFAM" id="SSF52151">
    <property type="entry name" value="FabD/lysophospholipase-like"/>
    <property type="match status" value="2"/>
</dbReference>
<dbReference type="GO" id="GO:0006633">
    <property type="term" value="P:fatty acid biosynthetic process"/>
    <property type="evidence" value="ECO:0007669"/>
    <property type="project" value="InterPro"/>
</dbReference>
<dbReference type="Pfam" id="PF00109">
    <property type="entry name" value="ketoacyl-synt"/>
    <property type="match status" value="2"/>
</dbReference>
<dbReference type="Pfam" id="PF21089">
    <property type="entry name" value="PKS_DH_N"/>
    <property type="match status" value="1"/>
</dbReference>
<feature type="region of interest" description="C-terminal hotdog fold" evidence="9">
    <location>
        <begin position="1076"/>
        <end position="1212"/>
    </location>
</feature>
<evidence type="ECO:0000259" key="12">
    <source>
        <dbReference type="PROSITE" id="PS52004"/>
    </source>
</evidence>
<dbReference type="Pfam" id="PF00698">
    <property type="entry name" value="Acyl_transf_1"/>
    <property type="match status" value="2"/>
</dbReference>
<evidence type="ECO:0000256" key="3">
    <source>
        <dbReference type="ARBA" id="ARBA00022450"/>
    </source>
</evidence>
<dbReference type="SUPFAM" id="SSF51735">
    <property type="entry name" value="NAD(P)-binding Rossmann-fold domains"/>
    <property type="match status" value="4"/>
</dbReference>
<dbReference type="InterPro" id="IPR014030">
    <property type="entry name" value="Ketoacyl_synth_N"/>
</dbReference>
<dbReference type="InterPro" id="IPR020841">
    <property type="entry name" value="PKS_Beta-ketoAc_synthase_dom"/>
</dbReference>
<evidence type="ECO:0000256" key="4">
    <source>
        <dbReference type="ARBA" id="ARBA00022553"/>
    </source>
</evidence>
<dbReference type="PROSITE" id="PS00606">
    <property type="entry name" value="KS3_1"/>
    <property type="match status" value="2"/>
</dbReference>
<dbReference type="InterPro" id="IPR014043">
    <property type="entry name" value="Acyl_transferase_dom"/>
</dbReference>
<dbReference type="Gene3D" id="6.10.140.1830">
    <property type="match status" value="1"/>
</dbReference>
<dbReference type="InterPro" id="IPR006162">
    <property type="entry name" value="Ppantetheine_attach_site"/>
</dbReference>
<feature type="domain" description="Carrier" evidence="11">
    <location>
        <begin position="1649"/>
        <end position="1724"/>
    </location>
</feature>
<sequence length="3194" mass="335100">MLIAMANEERLLDYLKRVTAELYEARQRLREVDSAEREPIAIVGAGCRFPGGVTSPEDLWRLVGSGGDAIGDFPEDRGWDLADLYDPDPEKPGKTYTLKGGFLHDGADFDPAFFGISPREAIAMDPQQRLLLETAWEAFERAGVDPDSARGSSVGVFTGLVGTDYAARLFHHTPEELEGFLMTGNSTSVASGRLAYTFGLQGPAVTVDTACSSSLVALHLACQALRDGDCDMALAGGATMVATPLVFVEFSRQRGLAPDGRCKAFSADADGTGWGEGVGMVLLERLSDAERNGHHVHAIIRGSAVNQDGASNGLTAPNGPSQERVIRQALANARLTPADIDAVEAHGTGTTLGDPIEAQALLNTYGRHRPDDRPLWLGSVKSNIGHTQAAAGIAGVLKMMEAMRHGTLPPTLHAGTPSPHVDWSQGAVSLVTEPTPWPERDGARRAAVSSFGISGTNAHVILERPPAGEPAEPAASADPGPLALPWVISGRSQQALRARAEQLHAFAEAAPELRPATIGRSLLTTRALFEHRAAVVADDRDGLLDGLGLIGRGLPGAGVVTGTVLENARNVVFVFPGQGSQWTGMATELLRASPDFRDRLTACAEALAPHTGWSVLDVLDDATALERVDVVQPTLFAIMVALARLWRAHGVEPAAVVGHSQGEIAAACVAGGLSLEDAARVVALRSKAITALSGRGGMASVPLPAEEVTARMEPWAGRIDVAAVNGPSATVVSGADDALDALVEACQADGVRAKRIAVDYASHAPGVEELRDTLLRDLAPISPRPGDVPFFSTVTGDWLDPRELTAEYWFRNLRHPVRFADATKTLTELGHTVFIEVSPHPVLTVPVQETIDSGQVAGRAIGTLRRDHGGPAQFTTALAEALVSGVPVDWEPGRDTSHDRPVDLPTYPFQRRRYWLDAPAGTGDVTAAGLATADHELLGATLGLGDGTGAVLTGRLSLRAQPWLADHAAGGTTLLPGTAFVELALRAGDHTGCDHLEELTLESPLVIPASGAVTLQVTAIAEGDEGRHSVAIYSRPADAADEHPWTRHATGSMAPTATATAAPGGAPAEAWPPPGAEPVDVTDLYPRLADAGYGYGAVFQGLRAAWRAGDDLYAEVRLPEDTPVDGFGLHPALLDAALHTIAVSADGGSDEIRLPFAWTGVRLFAVGASALRVHVSPSGANTFRLTLADPQGEIVATVESLALRPVTADQLKPDQAGRDPLFQVEWVEIPIPTTTDGGDASEPEIVTLRAEGEGPHDPEHVHALTEQALTLIQNNPDTRLIILTHHAIATTPDEPIHDLPAAATWGLLRTAQNEHPEQITLIDTDHPDNKDLIPAALATGEPQLAIRNHTLHTPRLTPTTSKDQQAPDLDPDRTVLITGGTGTLGALIARHLINRHGARNLLLTSRRGLDAPGAHDLATELTQLGANITITACDTTDPHALADLLDGIQLTAVIHAAGILDDATITALTPQQLHTVLRPKVDAAWNLHHHTQNHDLAAFILFSSAAGTLGNPGQANYAAANTYLDALAHHRHTNNLPATSIAWGLWSDSSGMTGHLDQADLARLRRTGMIPLSAEDGLAFFDAALAAGSPTVVPVRLDRAAIRAQAETGALPRLLHRLAGVPVRRLAHGADPSSLARDLARRSGPERRRVVLDLVLAHVAAVLGHAEPEAVEPEQAFRELGFDSLTAVQLRNQLGAATGLRLAPTVVFDHPTATALADHLLGELVGGARDAGSGLPAAATAPSADEPIAIVGMACRYPGGVGSPEDLWRVVADGADVMGSFPADRGWDLDDLYDPDPDRSGKVYTTSGGFLDDAGEFDPAFFGISPREAVAMDPQHRLLLETTWEAFERAGLDPRSLHGTKTGVYTGLMGGDYGVHLFESRPEDLDGFLMTGNSNSIASGRVAYTFGLQGPAVTVDTACSSSLVAMHLAGQALRNGDCDLALAGGATVMATPAVFVEFSRQRGLAPDGRCKAFSADADGTGLSEGVGMLVLERLSDAERNGHRVLAVVRGSAVNQDGASNGLTAPNGPSQERVIRQALVNARLSPGDVDAVEAHGTGTTLGDPIEAQALLSTYGQGRSDERPLWLGSVKSNLGHTQAAAGVAGVIKMVEAMRRGVLPPTLHADAPSPHVDWTAGSVRLLTEPVPWPVNGHPRRAGVSSFGISGTNAHLVLEQGPEPVEEEGDPRGGPPASAVLPAPVPWPVSARTGAALRDQAARLLAFVDARPDADVVDVAHSLAVTRTAFAHRAVVMGRDRTELLAGLRALSRGEPAQELVQGVAPAHSGRLAFLLSGQGSQRPGMGRRLYEAHPRFAEAVDEMCAVLDPLLETPLRDVMFADPGSSEAALLDQTRYTQPALLVFQTALFRLLDGFGLAPDFLLGHSVGEVTAAHVAGVLSLPDACALVAARGRLMQAATPGGAMVAIQAAEDEVLPVLEGREHLVSVAAVNDPRSVVVSGDEATVGEIAEGFAERGRRTRRLRVSHAFHSPHMDPILDEFRAVVAGLDLRPPAIPIVSNRTGGFAEPEEICSPDYWVAQLRGTVRYVDGVRHLAGQGVTCHVELAPQPALTQPTTHTLGDGATVIPVTHGRQPETVGLLGALARTHLRGRGPDWAAVVGGGRRVDLPTYAFQRRRYWITAPESGRGPEGAGRDSGFWSAVERHDLAALADALQLDGDEQRRVLGSVLPALSAWRRSGSWWHRVAWELVAAGPPPAFSGVWPLIVPAGHAGPAVAAVTEALAARGAKVVPVEVDGTGPDRLDAALPDAAAVEGVLVAAFTARVPGVEEALDTLGPDAPLWVLTCGAVSTGPADPVADPDRARGRGLADRLGRRYPARRVGVLDLPEHLDDRSAASVAGALAGRHDDVAVRPDGLHRRRLVAVHGGDGQGRASWVDGTVLVTEADGALGGEVARWLVRNGARRLLLTVRPGTGLSDLGATGDSTGTDVTVTVAECDPADRDALAALLGDVPDDRPVTGVFHTARDEAAEEVNAAAARNLHELTARWAPGAFVLSGPAAGAGPGAEVVGYHDAVAARRRADGLAGTSLSWDLHGDRPVLPRYALDGLPRALGGGAAHVIADPPAAAPDADGAADPDHDEAAVLRDRLAGEDLDGRRRILLDVVRGKAAALLGHEGPEGVAVDDPLLEVGFTSLTAIELRNQLCRATGLELPTTVVYDHPTPDALTEFLLIASAEEPSTTTETPA</sequence>
<dbReference type="InterPro" id="IPR049900">
    <property type="entry name" value="PKS_mFAS_DH"/>
</dbReference>
<dbReference type="InterPro" id="IPR016039">
    <property type="entry name" value="Thiolase-like"/>
</dbReference>
<dbReference type="SMART" id="SM00823">
    <property type="entry name" value="PKS_PP"/>
    <property type="match status" value="2"/>
</dbReference>
<feature type="compositionally biased region" description="Low complexity" evidence="10">
    <location>
        <begin position="1054"/>
        <end position="1067"/>
    </location>
</feature>
<evidence type="ECO:0000259" key="11">
    <source>
        <dbReference type="PROSITE" id="PS50075"/>
    </source>
</evidence>
<dbReference type="SMART" id="SM00822">
    <property type="entry name" value="PKS_KR"/>
    <property type="match status" value="2"/>
</dbReference>
<dbReference type="InterPro" id="IPR036291">
    <property type="entry name" value="NAD(P)-bd_dom_sf"/>
</dbReference>
<evidence type="ECO:0000256" key="2">
    <source>
        <dbReference type="ARBA" id="ARBA00004792"/>
    </source>
</evidence>
<dbReference type="Pfam" id="PF18369">
    <property type="entry name" value="PKS_DE"/>
    <property type="match status" value="1"/>
</dbReference>
<keyword evidence="15" id="KW-1185">Reference proteome</keyword>
<keyword evidence="7" id="KW-0511">Multifunctional enzyme</keyword>
<evidence type="ECO:0000256" key="5">
    <source>
        <dbReference type="ARBA" id="ARBA00022679"/>
    </source>
</evidence>
<dbReference type="FunFam" id="3.40.366.10:FF:000002">
    <property type="entry name" value="Probable polyketide synthase 2"/>
    <property type="match status" value="1"/>
</dbReference>
<keyword evidence="4" id="KW-0597">Phosphoprotein</keyword>
<dbReference type="GO" id="GO:0033068">
    <property type="term" value="P:macrolide biosynthetic process"/>
    <property type="evidence" value="ECO:0007669"/>
    <property type="project" value="UniProtKB-ARBA"/>
</dbReference>